<evidence type="ECO:0000256" key="2">
    <source>
        <dbReference type="SAM" id="Phobius"/>
    </source>
</evidence>
<feature type="transmembrane region" description="Helical" evidence="2">
    <location>
        <begin position="12"/>
        <end position="30"/>
    </location>
</feature>
<dbReference type="Pfam" id="PF01145">
    <property type="entry name" value="Band_7"/>
    <property type="match status" value="1"/>
</dbReference>
<name>A5EXN6_DICNV</name>
<evidence type="ECO:0000313" key="4">
    <source>
        <dbReference type="EMBL" id="ABQ14197.1"/>
    </source>
</evidence>
<dbReference type="Proteomes" id="UP000000248">
    <property type="component" value="Chromosome"/>
</dbReference>
<feature type="domain" description="Band 7" evidence="3">
    <location>
        <begin position="45"/>
        <end position="208"/>
    </location>
</feature>
<dbReference type="Gene3D" id="3.30.479.30">
    <property type="entry name" value="Band 7 domain"/>
    <property type="match status" value="1"/>
</dbReference>
<sequence>MGQYQFMKYISGWIALILFGLAGFCIFYFFDNLVVVAFVLVFFLSGFKVVQPNTALVATLFGKYAGVLMEPGFFYTNPLYSIKSISLKTDNYITETLKVNDSSGTPIEIAASIVYHIENPAAAVLDVEDPVLFLKVQSEGALRAIASHHPYSSRNKNEGLSEHSEAIFENLKEMIQKQVEKAGISIDEARFTHLSYAPEIAQMMLKKQQAEAIMMARRTLVRGAISMVEGTIKELESRKIVNLTETEKARLISNMMTVLLSDENASPVVKIG</sequence>
<dbReference type="CDD" id="cd03402">
    <property type="entry name" value="SPFH_like_u2"/>
    <property type="match status" value="1"/>
</dbReference>
<gene>
    <name evidence="4" type="ordered locus">DNO_1107</name>
</gene>
<dbReference type="SMART" id="SM00244">
    <property type="entry name" value="PHB"/>
    <property type="match status" value="1"/>
</dbReference>
<dbReference type="RefSeq" id="WP_012031411.1">
    <property type="nucleotide sequence ID" value="NC_009446.1"/>
</dbReference>
<dbReference type="AlphaFoldDB" id="A5EXN6"/>
<dbReference type="SUPFAM" id="SSF117892">
    <property type="entry name" value="Band 7/SPFH domain"/>
    <property type="match status" value="1"/>
</dbReference>
<comment type="subcellular location">
    <subcellularLocation>
        <location evidence="1">Membrane</location>
        <topology evidence="1">Single-pass membrane protein</topology>
    </subcellularLocation>
</comment>
<keyword evidence="2" id="KW-0472">Membrane</keyword>
<organism evidence="4 5">
    <name type="scientific">Dichelobacter nodosus (strain VCS1703A)</name>
    <dbReference type="NCBI Taxonomy" id="246195"/>
    <lineage>
        <taxon>Bacteria</taxon>
        <taxon>Pseudomonadati</taxon>
        <taxon>Pseudomonadota</taxon>
        <taxon>Gammaproteobacteria</taxon>
        <taxon>Cardiobacteriales</taxon>
        <taxon>Cardiobacteriaceae</taxon>
        <taxon>Dichelobacter</taxon>
    </lineage>
</organism>
<dbReference type="HOGENOM" id="CLU_053998_0_0_6"/>
<dbReference type="PANTHER" id="PTHR43446:SF1">
    <property type="entry name" value="BAND 7 DOMAIN-CONTAINING PROTEIN"/>
    <property type="match status" value="1"/>
</dbReference>
<dbReference type="InterPro" id="IPR036013">
    <property type="entry name" value="Band_7/SPFH_dom_sf"/>
</dbReference>
<proteinExistence type="predicted"/>
<accession>A5EXN6</accession>
<dbReference type="KEGG" id="dno:DNO_1107"/>
<dbReference type="InterPro" id="IPR001107">
    <property type="entry name" value="Band_7"/>
</dbReference>
<dbReference type="STRING" id="246195.DNO_1107"/>
<dbReference type="EMBL" id="CP000513">
    <property type="protein sequence ID" value="ABQ14197.1"/>
    <property type="molecule type" value="Genomic_DNA"/>
</dbReference>
<evidence type="ECO:0000259" key="3">
    <source>
        <dbReference type="SMART" id="SM00244"/>
    </source>
</evidence>
<keyword evidence="5" id="KW-1185">Reference proteome</keyword>
<dbReference type="GO" id="GO:0016020">
    <property type="term" value="C:membrane"/>
    <property type="evidence" value="ECO:0007669"/>
    <property type="project" value="UniProtKB-SubCell"/>
</dbReference>
<reference evidence="4 5" key="1">
    <citation type="journal article" date="2007" name="Nat. Biotechnol.">
        <title>Genome sequence and identification of candidate vaccine antigens from the animal pathogen Dichelobacter nodosus.</title>
        <authorList>
            <person name="Myers G.S."/>
            <person name="Parker D."/>
            <person name="Al-Hasani K."/>
            <person name="Kennan R.M."/>
            <person name="Seemann T."/>
            <person name="Ren Q."/>
            <person name="Badger J.H."/>
            <person name="Selengut J.D."/>
            <person name="Deboy R.T."/>
            <person name="Tettelin H."/>
            <person name="Boyce J.D."/>
            <person name="McCarl V.P."/>
            <person name="Han X."/>
            <person name="Nelson W.C."/>
            <person name="Madupu R."/>
            <person name="Mohamoud Y."/>
            <person name="Holley T."/>
            <person name="Fedorova N."/>
            <person name="Khouri H."/>
            <person name="Bottomley S.P."/>
            <person name="Whittington R.J."/>
            <person name="Adler B."/>
            <person name="Songer J.G."/>
            <person name="Rood J.I."/>
            <person name="Paulsen I.T."/>
        </authorList>
    </citation>
    <scope>NUCLEOTIDE SEQUENCE [LARGE SCALE GENOMIC DNA]</scope>
    <source>
        <strain evidence="4 5">VCS1703A</strain>
    </source>
</reference>
<protein>
    <submittedName>
        <fullName evidence="4">SPFH domain-Band 7 family protein</fullName>
    </submittedName>
</protein>
<keyword evidence="2" id="KW-1133">Transmembrane helix</keyword>
<evidence type="ECO:0000256" key="1">
    <source>
        <dbReference type="ARBA" id="ARBA00004167"/>
    </source>
</evidence>
<dbReference type="eggNOG" id="COG0330">
    <property type="taxonomic scope" value="Bacteria"/>
</dbReference>
<dbReference type="PANTHER" id="PTHR43446">
    <property type="entry name" value="MEMBRANE PROTEIN-RELATED"/>
    <property type="match status" value="1"/>
</dbReference>
<evidence type="ECO:0000313" key="5">
    <source>
        <dbReference type="Proteomes" id="UP000000248"/>
    </source>
</evidence>
<keyword evidence="2" id="KW-0812">Transmembrane</keyword>